<keyword evidence="2 4" id="KW-0479">Metal-binding</keyword>
<dbReference type="GO" id="GO:0046872">
    <property type="term" value="F:metal ion binding"/>
    <property type="evidence" value="ECO:0007669"/>
    <property type="project" value="UniProtKB-KW"/>
</dbReference>
<dbReference type="InterPro" id="IPR036909">
    <property type="entry name" value="Cyt_c-like_dom_sf"/>
</dbReference>
<dbReference type="Pfam" id="PF00034">
    <property type="entry name" value="Cytochrom_C"/>
    <property type="match status" value="1"/>
</dbReference>
<dbReference type="Gene3D" id="1.10.760.10">
    <property type="entry name" value="Cytochrome c-like domain"/>
    <property type="match status" value="1"/>
</dbReference>
<evidence type="ECO:0000313" key="7">
    <source>
        <dbReference type="Proteomes" id="UP000184513"/>
    </source>
</evidence>
<organism evidence="6 7">
    <name type="scientific">Cyclobacterium lianum</name>
    <dbReference type="NCBI Taxonomy" id="388280"/>
    <lineage>
        <taxon>Bacteria</taxon>
        <taxon>Pseudomonadati</taxon>
        <taxon>Bacteroidota</taxon>
        <taxon>Cytophagia</taxon>
        <taxon>Cytophagales</taxon>
        <taxon>Cyclobacteriaceae</taxon>
        <taxon>Cyclobacterium</taxon>
    </lineage>
</organism>
<dbReference type="AlphaFoldDB" id="A0A1M7KEZ3"/>
<proteinExistence type="predicted"/>
<evidence type="ECO:0000256" key="1">
    <source>
        <dbReference type="ARBA" id="ARBA00022617"/>
    </source>
</evidence>
<dbReference type="Proteomes" id="UP000184513">
    <property type="component" value="Unassembled WGS sequence"/>
</dbReference>
<dbReference type="GO" id="GO:0009055">
    <property type="term" value="F:electron transfer activity"/>
    <property type="evidence" value="ECO:0007669"/>
    <property type="project" value="InterPro"/>
</dbReference>
<keyword evidence="3 4" id="KW-0408">Iron</keyword>
<sequence>MKNLSLINMFIIALFLYSCGSGENERNTLSAPENSEPEVPQSIAEGKGIGEIEEVNLEAELDEDMVKMGKSIYDMKCSACHKLTDQRVVGPGFQGVTNRRKPEWIMNMITNVDVMLDEDPAARAMLEECLTRMPNQNVSIGDARNILEFFRKNDVEKTGNKDQANS</sequence>
<dbReference type="PROSITE" id="PS51007">
    <property type="entry name" value="CYTC"/>
    <property type="match status" value="1"/>
</dbReference>
<dbReference type="GO" id="GO:0020037">
    <property type="term" value="F:heme binding"/>
    <property type="evidence" value="ECO:0007669"/>
    <property type="project" value="InterPro"/>
</dbReference>
<dbReference type="RefSeq" id="WP_073093207.1">
    <property type="nucleotide sequence ID" value="NZ_FRCY01000002.1"/>
</dbReference>
<evidence type="ECO:0000256" key="2">
    <source>
        <dbReference type="ARBA" id="ARBA00022723"/>
    </source>
</evidence>
<keyword evidence="1 4" id="KW-0349">Heme</keyword>
<name>A0A1M7KEZ3_9BACT</name>
<dbReference type="InterPro" id="IPR009056">
    <property type="entry name" value="Cyt_c-like_dom"/>
</dbReference>
<reference evidence="6 7" key="1">
    <citation type="submission" date="2016-11" db="EMBL/GenBank/DDBJ databases">
        <authorList>
            <person name="Jaros S."/>
            <person name="Januszkiewicz K."/>
            <person name="Wedrychowicz H."/>
        </authorList>
    </citation>
    <scope>NUCLEOTIDE SEQUENCE [LARGE SCALE GENOMIC DNA]</scope>
    <source>
        <strain evidence="6 7">CGMCC 1.6102</strain>
    </source>
</reference>
<evidence type="ECO:0000256" key="4">
    <source>
        <dbReference type="PROSITE-ProRule" id="PRU00433"/>
    </source>
</evidence>
<gene>
    <name evidence="6" type="ORF">SAMN04488057_102423</name>
</gene>
<keyword evidence="7" id="KW-1185">Reference proteome</keyword>
<dbReference type="OrthoDB" id="2827525at2"/>
<dbReference type="PROSITE" id="PS51257">
    <property type="entry name" value="PROKAR_LIPOPROTEIN"/>
    <property type="match status" value="1"/>
</dbReference>
<protein>
    <submittedName>
        <fullName evidence="6">Cytochrome c</fullName>
    </submittedName>
</protein>
<evidence type="ECO:0000259" key="5">
    <source>
        <dbReference type="PROSITE" id="PS51007"/>
    </source>
</evidence>
<dbReference type="STRING" id="388280.SAMN04488057_102423"/>
<evidence type="ECO:0000256" key="3">
    <source>
        <dbReference type="ARBA" id="ARBA00023004"/>
    </source>
</evidence>
<feature type="domain" description="Cytochrome c" evidence="5">
    <location>
        <begin position="64"/>
        <end position="154"/>
    </location>
</feature>
<dbReference type="EMBL" id="FRCY01000002">
    <property type="protein sequence ID" value="SHM63841.1"/>
    <property type="molecule type" value="Genomic_DNA"/>
</dbReference>
<accession>A0A1M7KEZ3</accession>
<evidence type="ECO:0000313" key="6">
    <source>
        <dbReference type="EMBL" id="SHM63841.1"/>
    </source>
</evidence>
<dbReference type="SUPFAM" id="SSF46626">
    <property type="entry name" value="Cytochrome c"/>
    <property type="match status" value="1"/>
</dbReference>